<gene>
    <name evidence="2" type="ordered locus">FRAAL0879</name>
</gene>
<feature type="compositionally biased region" description="Basic and acidic residues" evidence="1">
    <location>
        <begin position="61"/>
        <end position="128"/>
    </location>
</feature>
<reference evidence="2 3" key="1">
    <citation type="journal article" date="2007" name="Genome Res.">
        <title>Genome characteristics of facultatively symbiotic Frankia sp. strains reflect host range and host plant biogeography.</title>
        <authorList>
            <person name="Normand P."/>
            <person name="Lapierre P."/>
            <person name="Tisa L.S."/>
            <person name="Gogarten J.P."/>
            <person name="Alloisio N."/>
            <person name="Bagnarol E."/>
            <person name="Bassi C.A."/>
            <person name="Berry A.M."/>
            <person name="Bickhart D.M."/>
            <person name="Choisne N."/>
            <person name="Couloux A."/>
            <person name="Cournoyer B."/>
            <person name="Cruveiller S."/>
            <person name="Daubin V."/>
            <person name="Demange N."/>
            <person name="Francino M.P."/>
            <person name="Goltsman E."/>
            <person name="Huang Y."/>
            <person name="Kopp O.R."/>
            <person name="Labarre L."/>
            <person name="Lapidus A."/>
            <person name="Lavire C."/>
            <person name="Marechal J."/>
            <person name="Martinez M."/>
            <person name="Mastronunzio J.E."/>
            <person name="Mullin B.C."/>
            <person name="Niemann J."/>
            <person name="Pujic P."/>
            <person name="Rawnsley T."/>
            <person name="Rouy Z."/>
            <person name="Schenowitz C."/>
            <person name="Sellstedt A."/>
            <person name="Tavares F."/>
            <person name="Tomkins J.P."/>
            <person name="Vallenet D."/>
            <person name="Valverde C."/>
            <person name="Wall L.G."/>
            <person name="Wang Y."/>
            <person name="Medigue C."/>
            <person name="Benson D.R."/>
        </authorList>
    </citation>
    <scope>NUCLEOTIDE SEQUENCE [LARGE SCALE GENOMIC DNA]</scope>
    <source>
        <strain evidence="3">DSM 45986 / CECT 9034 / ACN14a</strain>
    </source>
</reference>
<proteinExistence type="predicted"/>
<feature type="compositionally biased region" description="Basic and acidic residues" evidence="1">
    <location>
        <begin position="185"/>
        <end position="194"/>
    </location>
</feature>
<protein>
    <submittedName>
        <fullName evidence="2">Uncharacterized protein</fullName>
    </submittedName>
</protein>
<name>Q0RSB7_FRAAA</name>
<dbReference type="Proteomes" id="UP000000657">
    <property type="component" value="Chromosome"/>
</dbReference>
<evidence type="ECO:0000313" key="2">
    <source>
        <dbReference type="EMBL" id="CAJ59547.1"/>
    </source>
</evidence>
<dbReference type="STRING" id="326424.FRAAL0879"/>
<dbReference type="KEGG" id="fal:FRAAL0879"/>
<accession>Q0RSB7</accession>
<sequence>MPWSMDEARVMPFLTADDRHNVMAVLWSRLQKDTTESPEETSSELLTAGLPGTFARSPSGKFKDFKDGKDGKDSKDGKEGKDSKEWKDVKDGKDGKDRKDGKEFKDTKDYGKDTKDTKDGKDRWDRADPGVGAPTTRFPNDTSGRSPVGSPSVEHPPDRYAKDGNPQDGHLDDSEWARASATGRTGHDPGHDPDDVADDVAATLRASRINRYLRLAGVVI</sequence>
<dbReference type="RefSeq" id="WP_011602112.1">
    <property type="nucleotide sequence ID" value="NC_008278.1"/>
</dbReference>
<feature type="region of interest" description="Disordered" evidence="1">
    <location>
        <begin position="31"/>
        <end position="197"/>
    </location>
</feature>
<dbReference type="HOGENOM" id="CLU_1254406_0_0_11"/>
<dbReference type="EMBL" id="CT573213">
    <property type="protein sequence ID" value="CAJ59547.1"/>
    <property type="molecule type" value="Genomic_DNA"/>
</dbReference>
<evidence type="ECO:0000256" key="1">
    <source>
        <dbReference type="SAM" id="MobiDB-lite"/>
    </source>
</evidence>
<keyword evidence="3" id="KW-1185">Reference proteome</keyword>
<dbReference type="AlphaFoldDB" id="Q0RSB7"/>
<organism evidence="2 3">
    <name type="scientific">Frankia alni (strain DSM 45986 / CECT 9034 / ACN14a)</name>
    <dbReference type="NCBI Taxonomy" id="326424"/>
    <lineage>
        <taxon>Bacteria</taxon>
        <taxon>Bacillati</taxon>
        <taxon>Actinomycetota</taxon>
        <taxon>Actinomycetes</taxon>
        <taxon>Frankiales</taxon>
        <taxon>Frankiaceae</taxon>
        <taxon>Frankia</taxon>
    </lineage>
</organism>
<evidence type="ECO:0000313" key="3">
    <source>
        <dbReference type="Proteomes" id="UP000000657"/>
    </source>
</evidence>